<dbReference type="Proteomes" id="UP000521676">
    <property type="component" value="Unassembled WGS sequence"/>
</dbReference>
<evidence type="ECO:0000259" key="2">
    <source>
        <dbReference type="PROSITE" id="PS50943"/>
    </source>
</evidence>
<dbReference type="PANTHER" id="PTHR18964:SF173">
    <property type="entry name" value="GLUCOKINASE"/>
    <property type="match status" value="1"/>
</dbReference>
<dbReference type="InterPro" id="IPR000600">
    <property type="entry name" value="ROK"/>
</dbReference>
<accession>A0A8T7LTT0</accession>
<evidence type="ECO:0000313" key="3">
    <source>
        <dbReference type="EMBL" id="NWJ44283.1"/>
    </source>
</evidence>
<keyword evidence="6" id="KW-1185">Reference proteome</keyword>
<dbReference type="SUPFAM" id="SSF46785">
    <property type="entry name" value="Winged helix' DNA-binding domain"/>
    <property type="match status" value="1"/>
</dbReference>
<dbReference type="Pfam" id="PF13412">
    <property type="entry name" value="HTH_24"/>
    <property type="match status" value="1"/>
</dbReference>
<dbReference type="EMBL" id="CP128399">
    <property type="protein sequence ID" value="WJW66178.1"/>
    <property type="molecule type" value="Genomic_DNA"/>
</dbReference>
<sequence length="410" mass="44395">MRSGTNLPRVKDYNQGVILEAIRSDEGISRTELATKTGLTKQTVSVIVKRLLDQQLVREDGIRASSGGKRATNLRLERTARYTIGVQLDVDYTNLVVMALDGKVVAESYHNISTILTPYEVISKLAEWIKELVIESALNNDKIIGVGVCAPGPLNYFKGIIHNPPALKVWIDIPLKQLLEVQTGYHVIVDNDATAAAIGERWSGGAQGVNNFAFIYMGTGIGGGLFIENQVYRGSTTYAGEFGHMSLNPYGAPCFCGNRGCIEVCCAPPAIVDVIHARLANGEPSILTELYNTDPVKVDFEEIGEAALSGDPLALQEIERVAWLLGNGVVNLVNLLDVSLVVLGGKGFRKLGTLYQRIIQEVLDQRVIARSRRDIRVELSAAGENAGAVGAASLILHEFFAPRLASLNPT</sequence>
<dbReference type="InterPro" id="IPR043129">
    <property type="entry name" value="ATPase_NBD"/>
</dbReference>
<comment type="similarity">
    <text evidence="1">Belongs to the ROK (NagC/XylR) family.</text>
</comment>
<dbReference type="CDD" id="cd24076">
    <property type="entry name" value="ASKHA_ATPase_ROK_BsXylR-like"/>
    <property type="match status" value="1"/>
</dbReference>
<gene>
    <name evidence="3" type="ORF">HXX08_00245</name>
    <name evidence="4" type="ORF">OZ401_001968</name>
</gene>
<dbReference type="AlphaFoldDB" id="A0A8T7LTT0"/>
<feature type="domain" description="HTH cro/C1-type" evidence="2">
    <location>
        <begin position="19"/>
        <end position="45"/>
    </location>
</feature>
<dbReference type="PROSITE" id="PS01125">
    <property type="entry name" value="ROK"/>
    <property type="match status" value="1"/>
</dbReference>
<dbReference type="PROSITE" id="PS50943">
    <property type="entry name" value="HTH_CROC1"/>
    <property type="match status" value="1"/>
</dbReference>
<dbReference type="InterPro" id="IPR001387">
    <property type="entry name" value="Cro/C1-type_HTH"/>
</dbReference>
<evidence type="ECO:0000313" key="4">
    <source>
        <dbReference type="EMBL" id="WJW66178.1"/>
    </source>
</evidence>
<reference evidence="3 5" key="1">
    <citation type="submission" date="2020-06" db="EMBL/GenBank/DDBJ databases">
        <title>Anoxygenic phototrophic Chloroflexota member uses a Type I reaction center.</title>
        <authorList>
            <person name="Tsuji J.M."/>
            <person name="Shaw N.A."/>
            <person name="Nagashima S."/>
            <person name="Venkiteswaran J."/>
            <person name="Schiff S.L."/>
            <person name="Hanada S."/>
            <person name="Tank M."/>
            <person name="Neufeld J.D."/>
        </authorList>
    </citation>
    <scope>NUCLEOTIDE SEQUENCE [LARGE SCALE GENOMIC DNA]</scope>
    <source>
        <strain evidence="3">L227-S17</strain>
    </source>
</reference>
<evidence type="ECO:0000313" key="6">
    <source>
        <dbReference type="Proteomes" id="UP001431572"/>
    </source>
</evidence>
<dbReference type="EMBL" id="JACATZ010000001">
    <property type="protein sequence ID" value="NWJ44283.1"/>
    <property type="molecule type" value="Genomic_DNA"/>
</dbReference>
<reference evidence="4" key="2">
    <citation type="journal article" date="2024" name="Nature">
        <title>Anoxygenic phototroph of the Chloroflexota uses a type I reaction centre.</title>
        <authorList>
            <person name="Tsuji J.M."/>
            <person name="Shaw N.A."/>
            <person name="Nagashima S."/>
            <person name="Venkiteswaran J.J."/>
            <person name="Schiff S.L."/>
            <person name="Watanabe T."/>
            <person name="Fukui M."/>
            <person name="Hanada S."/>
            <person name="Tank M."/>
            <person name="Neufeld J.D."/>
        </authorList>
    </citation>
    <scope>NUCLEOTIDE SEQUENCE</scope>
    <source>
        <strain evidence="4">L227-S17</strain>
    </source>
</reference>
<dbReference type="Gene3D" id="3.30.420.40">
    <property type="match status" value="2"/>
</dbReference>
<proteinExistence type="inferred from homology"/>
<dbReference type="InterPro" id="IPR049874">
    <property type="entry name" value="ROK_cs"/>
</dbReference>
<organism evidence="3 5">
    <name type="scientific">Candidatus Chlorohelix allophototropha</name>
    <dbReference type="NCBI Taxonomy" id="3003348"/>
    <lineage>
        <taxon>Bacteria</taxon>
        <taxon>Bacillati</taxon>
        <taxon>Chloroflexota</taxon>
        <taxon>Chloroflexia</taxon>
        <taxon>Candidatus Chloroheliales</taxon>
        <taxon>Candidatus Chloroheliaceae</taxon>
        <taxon>Candidatus Chlorohelix</taxon>
    </lineage>
</organism>
<protein>
    <submittedName>
        <fullName evidence="3">ROK family transcriptional regulator</fullName>
    </submittedName>
</protein>
<evidence type="ECO:0000313" key="5">
    <source>
        <dbReference type="Proteomes" id="UP000521676"/>
    </source>
</evidence>
<dbReference type="Proteomes" id="UP001431572">
    <property type="component" value="Chromosome 1"/>
</dbReference>
<evidence type="ECO:0000256" key="1">
    <source>
        <dbReference type="ARBA" id="ARBA00006479"/>
    </source>
</evidence>
<dbReference type="SUPFAM" id="SSF53067">
    <property type="entry name" value="Actin-like ATPase domain"/>
    <property type="match status" value="1"/>
</dbReference>
<dbReference type="Gene3D" id="1.10.10.10">
    <property type="entry name" value="Winged helix-like DNA-binding domain superfamily/Winged helix DNA-binding domain"/>
    <property type="match status" value="1"/>
</dbReference>
<dbReference type="PANTHER" id="PTHR18964">
    <property type="entry name" value="ROK (REPRESSOR, ORF, KINASE) FAMILY"/>
    <property type="match status" value="1"/>
</dbReference>
<dbReference type="InterPro" id="IPR036388">
    <property type="entry name" value="WH-like_DNA-bd_sf"/>
</dbReference>
<name>A0A8T7LTT0_9CHLR</name>
<dbReference type="RefSeq" id="WP_341468059.1">
    <property type="nucleotide sequence ID" value="NZ_CP128399.1"/>
</dbReference>
<dbReference type="InterPro" id="IPR036390">
    <property type="entry name" value="WH_DNA-bd_sf"/>
</dbReference>
<dbReference type="Pfam" id="PF00480">
    <property type="entry name" value="ROK"/>
    <property type="match status" value="1"/>
</dbReference>